<dbReference type="PANTHER" id="PTHR33322:SF18">
    <property type="entry name" value="BAG FAMILY MOLECULAR CHAPERONE REGULATOR 8, CHLOROPLASTIC"/>
    <property type="match status" value="1"/>
</dbReference>
<dbReference type="InterPro" id="IPR040400">
    <property type="entry name" value="BAG5/6/7/8"/>
</dbReference>
<dbReference type="GO" id="GO:0051087">
    <property type="term" value="F:protein-folding chaperone binding"/>
    <property type="evidence" value="ECO:0007669"/>
    <property type="project" value="InterPro"/>
</dbReference>
<dbReference type="EMBL" id="HG996469">
    <property type="protein sequence ID" value="CAG1844262.1"/>
    <property type="molecule type" value="Genomic_DNA"/>
</dbReference>
<feature type="compositionally biased region" description="Low complexity" evidence="2">
    <location>
        <begin position="122"/>
        <end position="131"/>
    </location>
</feature>
<dbReference type="GO" id="GO:0006457">
    <property type="term" value="P:protein folding"/>
    <property type="evidence" value="ECO:0000318"/>
    <property type="project" value="GO_Central"/>
</dbReference>
<gene>
    <name evidence="4" type="ORF">GSMUA_140570.1</name>
</gene>
<sequence>MPSHHHRETNRCCCCCSIHSSPPPHLTTSDQLLQALASHLLLQSQNPPTLSDGHCLKPQQHPPPLHSFFQIHQLGDDHLPPAPPHYHRHEQQQQQQQFYQHQAQPLIESLLRRIAALESSFPHLSSPISSPSPLPCHGRQRQERPLTPSPPSSFALSLRDLAARRIQASFRRFLLRRSQTLRHLKDLAAMKSSVAACRSALSDETHVDPRYLTEKAMDLLLRLDAIQSGDPMVREGKRSISRELVRMLDFIDKVVVKGHQLSLDAIEITGNCGIERDSVEDMRREIVGTEEVPKLAKKVSFLEDGKRPRFSLSGLHQLEEELIDAGNQTAPPESLGGEITSTESSDHLGPERFHEISNGDWSSESSIENGGKYVKGKHFQNQNGKLGLSAPLPLQMELRKT</sequence>
<keyword evidence="6" id="KW-1185">Reference proteome</keyword>
<feature type="region of interest" description="Disordered" evidence="2">
    <location>
        <begin position="122"/>
        <end position="152"/>
    </location>
</feature>
<organism evidence="5 6">
    <name type="scientific">Musa acuminata subsp. malaccensis</name>
    <name type="common">Wild banana</name>
    <name type="synonym">Musa malaccensis</name>
    <dbReference type="NCBI Taxonomy" id="214687"/>
    <lineage>
        <taxon>Eukaryota</taxon>
        <taxon>Viridiplantae</taxon>
        <taxon>Streptophyta</taxon>
        <taxon>Embryophyta</taxon>
        <taxon>Tracheophyta</taxon>
        <taxon>Spermatophyta</taxon>
        <taxon>Magnoliopsida</taxon>
        <taxon>Liliopsida</taxon>
        <taxon>Zingiberales</taxon>
        <taxon>Musaceae</taxon>
        <taxon>Musa</taxon>
    </lineage>
</organism>
<feature type="domain" description="BAG" evidence="3">
    <location>
        <begin position="202"/>
        <end position="253"/>
    </location>
</feature>
<dbReference type="AlphaFoldDB" id="A0A804IX70"/>
<dbReference type="Pfam" id="PF02179">
    <property type="entry name" value="BAG"/>
    <property type="match status" value="1"/>
</dbReference>
<dbReference type="PANTHER" id="PTHR33322">
    <property type="entry name" value="BAG DOMAIN CONTAINING PROTEIN, EXPRESSED"/>
    <property type="match status" value="1"/>
</dbReference>
<evidence type="ECO:0000313" key="4">
    <source>
        <dbReference type="EMBL" id="CAG1844262.1"/>
    </source>
</evidence>
<dbReference type="Gramene" id="Ma04_t34600.1">
    <property type="protein sequence ID" value="Ma04_p34600.1"/>
    <property type="gene ID" value="Ma04_g34600"/>
</dbReference>
<dbReference type="OMA" id="FHEISNG"/>
<dbReference type="Proteomes" id="UP000012960">
    <property type="component" value="Unplaced"/>
</dbReference>
<dbReference type="SUPFAM" id="SSF63491">
    <property type="entry name" value="BAG domain"/>
    <property type="match status" value="1"/>
</dbReference>
<accession>A0A804IX70</accession>
<dbReference type="EnsemblPlants" id="Ma04_t34600.1">
    <property type="protein sequence ID" value="Ma04_p34600.1"/>
    <property type="gene ID" value="Ma04_g34600"/>
</dbReference>
<evidence type="ECO:0000256" key="2">
    <source>
        <dbReference type="SAM" id="MobiDB-lite"/>
    </source>
</evidence>
<evidence type="ECO:0000313" key="6">
    <source>
        <dbReference type="Proteomes" id="UP000012960"/>
    </source>
</evidence>
<reference evidence="5" key="2">
    <citation type="submission" date="2021-05" db="UniProtKB">
        <authorList>
            <consortium name="EnsemblPlants"/>
        </authorList>
    </citation>
    <scope>IDENTIFICATION</scope>
    <source>
        <strain evidence="5">subsp. malaccensis</strain>
    </source>
</reference>
<evidence type="ECO:0000313" key="5">
    <source>
        <dbReference type="EnsemblPlants" id="Ma04_p34600.1"/>
    </source>
</evidence>
<dbReference type="OrthoDB" id="1100735at2759"/>
<keyword evidence="1" id="KW-0143">Chaperone</keyword>
<proteinExistence type="predicted"/>
<evidence type="ECO:0000256" key="1">
    <source>
        <dbReference type="ARBA" id="ARBA00023186"/>
    </source>
</evidence>
<protein>
    <submittedName>
        <fullName evidence="4">(wild Malaysian banana) hypothetical protein</fullName>
    </submittedName>
</protein>
<dbReference type="InterPro" id="IPR003103">
    <property type="entry name" value="BAG_domain"/>
</dbReference>
<feature type="compositionally biased region" description="Polar residues" evidence="2">
    <location>
        <begin position="359"/>
        <end position="368"/>
    </location>
</feature>
<name>A0A804IX70_MUSAM</name>
<dbReference type="KEGG" id="mus:103982527"/>
<reference evidence="4" key="1">
    <citation type="submission" date="2021-03" db="EMBL/GenBank/DDBJ databases">
        <authorList>
            <consortium name="Genoscope - CEA"/>
            <person name="William W."/>
        </authorList>
    </citation>
    <scope>NUCLEOTIDE SEQUENCE</scope>
    <source>
        <strain evidence="4">Doubled-haploid Pahang</strain>
    </source>
</reference>
<evidence type="ECO:0000259" key="3">
    <source>
        <dbReference type="Pfam" id="PF02179"/>
    </source>
</evidence>
<feature type="region of interest" description="Disordered" evidence="2">
    <location>
        <begin position="356"/>
        <end position="388"/>
    </location>
</feature>